<comment type="caution">
    <text evidence="2">The sequence shown here is derived from an EMBL/GenBank/DDBJ whole genome shotgun (WGS) entry which is preliminary data.</text>
</comment>
<feature type="compositionally biased region" description="Low complexity" evidence="1">
    <location>
        <begin position="69"/>
        <end position="78"/>
    </location>
</feature>
<feature type="region of interest" description="Disordered" evidence="1">
    <location>
        <begin position="24"/>
        <end position="78"/>
    </location>
</feature>
<evidence type="ECO:0000256" key="1">
    <source>
        <dbReference type="SAM" id="MobiDB-lite"/>
    </source>
</evidence>
<proteinExistence type="predicted"/>
<dbReference type="Proteomes" id="UP000606974">
    <property type="component" value="Unassembled WGS sequence"/>
</dbReference>
<evidence type="ECO:0000313" key="3">
    <source>
        <dbReference type="Proteomes" id="UP000606974"/>
    </source>
</evidence>
<organism evidence="2 3">
    <name type="scientific">Endocarpon pusillum</name>
    <dbReference type="NCBI Taxonomy" id="364733"/>
    <lineage>
        <taxon>Eukaryota</taxon>
        <taxon>Fungi</taxon>
        <taxon>Dikarya</taxon>
        <taxon>Ascomycota</taxon>
        <taxon>Pezizomycotina</taxon>
        <taxon>Eurotiomycetes</taxon>
        <taxon>Chaetothyriomycetidae</taxon>
        <taxon>Verrucariales</taxon>
        <taxon>Verrucariaceae</taxon>
        <taxon>Endocarpon</taxon>
    </lineage>
</organism>
<sequence>MAISYAPGHILPNQYGNLAARSNSASNFLPTRGPYPIPPSNHTTKHPQTRTNKSQQDKHSDSEDDSEDLLSSQLIPPA</sequence>
<dbReference type="AlphaFoldDB" id="A0A8H7APG4"/>
<protein>
    <submittedName>
        <fullName evidence="2">Uncharacterized protein</fullName>
    </submittedName>
</protein>
<reference evidence="2" key="1">
    <citation type="submission" date="2020-02" db="EMBL/GenBank/DDBJ databases">
        <authorList>
            <person name="Palmer J.M."/>
        </authorList>
    </citation>
    <scope>NUCLEOTIDE SEQUENCE</scope>
    <source>
        <strain evidence="2">EPUS1.4</strain>
        <tissue evidence="2">Thallus</tissue>
    </source>
</reference>
<accession>A0A8H7APG4</accession>
<evidence type="ECO:0000313" key="2">
    <source>
        <dbReference type="EMBL" id="KAF7511114.1"/>
    </source>
</evidence>
<name>A0A8H7APG4_9EURO</name>
<gene>
    <name evidence="2" type="ORF">GJ744_005345</name>
</gene>
<keyword evidence="3" id="KW-1185">Reference proteome</keyword>
<dbReference type="EMBL" id="JAACFV010000023">
    <property type="protein sequence ID" value="KAF7511114.1"/>
    <property type="molecule type" value="Genomic_DNA"/>
</dbReference>